<feature type="compositionally biased region" description="Polar residues" evidence="1">
    <location>
        <begin position="142"/>
        <end position="152"/>
    </location>
</feature>
<name>A0A915DA16_9BILA</name>
<reference evidence="3" key="1">
    <citation type="submission" date="2022-11" db="UniProtKB">
        <authorList>
            <consortium name="WormBaseParasite"/>
        </authorList>
    </citation>
    <scope>IDENTIFICATION</scope>
</reference>
<dbReference type="Proteomes" id="UP000887574">
    <property type="component" value="Unplaced"/>
</dbReference>
<proteinExistence type="predicted"/>
<dbReference type="AlphaFoldDB" id="A0A915DA16"/>
<sequence>MNQRVGRIIALAEVDVARDESLLVYKRILLRTQLSRMPVQPIYSQAVPEHLSRLKSQVSLQPMQFLVSPTSKKAFQESCSHAPAQGVQQSRDWKEYMKCDRVGGKSEFQGAEGSDDEWYSMEGSQEAVKNSSIEPKSDKSSENASNSENGPA</sequence>
<protein>
    <submittedName>
        <fullName evidence="3">Uncharacterized protein</fullName>
    </submittedName>
</protein>
<evidence type="ECO:0000256" key="1">
    <source>
        <dbReference type="SAM" id="MobiDB-lite"/>
    </source>
</evidence>
<organism evidence="2 3">
    <name type="scientific">Ditylenchus dipsaci</name>
    <dbReference type="NCBI Taxonomy" id="166011"/>
    <lineage>
        <taxon>Eukaryota</taxon>
        <taxon>Metazoa</taxon>
        <taxon>Ecdysozoa</taxon>
        <taxon>Nematoda</taxon>
        <taxon>Chromadorea</taxon>
        <taxon>Rhabditida</taxon>
        <taxon>Tylenchina</taxon>
        <taxon>Tylenchomorpha</taxon>
        <taxon>Sphaerularioidea</taxon>
        <taxon>Anguinidae</taxon>
        <taxon>Anguininae</taxon>
        <taxon>Ditylenchus</taxon>
    </lineage>
</organism>
<evidence type="ECO:0000313" key="2">
    <source>
        <dbReference type="Proteomes" id="UP000887574"/>
    </source>
</evidence>
<accession>A0A915DA16</accession>
<dbReference type="WBParaSite" id="jg17720">
    <property type="protein sequence ID" value="jg17720"/>
    <property type="gene ID" value="jg17720"/>
</dbReference>
<evidence type="ECO:0000313" key="3">
    <source>
        <dbReference type="WBParaSite" id="jg17720"/>
    </source>
</evidence>
<feature type="region of interest" description="Disordered" evidence="1">
    <location>
        <begin position="105"/>
        <end position="152"/>
    </location>
</feature>
<keyword evidence="2" id="KW-1185">Reference proteome</keyword>